<reference evidence="2" key="1">
    <citation type="journal article" date="2016" name="Nature">
        <title>The genome of the seagrass Zostera marina reveals angiosperm adaptation to the sea.</title>
        <authorList>
            <person name="Olsen J.L."/>
            <person name="Rouze P."/>
            <person name="Verhelst B."/>
            <person name="Lin Y.-C."/>
            <person name="Bayer T."/>
            <person name="Collen J."/>
            <person name="Dattolo E."/>
            <person name="De Paoli E."/>
            <person name="Dittami S."/>
            <person name="Maumus F."/>
            <person name="Michel G."/>
            <person name="Kersting A."/>
            <person name="Lauritano C."/>
            <person name="Lohaus R."/>
            <person name="Toepel M."/>
            <person name="Tonon T."/>
            <person name="Vanneste K."/>
            <person name="Amirebrahimi M."/>
            <person name="Brakel J."/>
            <person name="Bostroem C."/>
            <person name="Chovatia M."/>
            <person name="Grimwood J."/>
            <person name="Jenkins J.W."/>
            <person name="Jueterbock A."/>
            <person name="Mraz A."/>
            <person name="Stam W.T."/>
            <person name="Tice H."/>
            <person name="Bornberg-Bauer E."/>
            <person name="Green P.J."/>
            <person name="Pearson G.A."/>
            <person name="Procaccini G."/>
            <person name="Duarte C.M."/>
            <person name="Schmutz J."/>
            <person name="Reusch T.B.H."/>
            <person name="Van de Peer Y."/>
        </authorList>
    </citation>
    <scope>NUCLEOTIDE SEQUENCE [LARGE SCALE GENOMIC DNA]</scope>
    <source>
        <strain evidence="2">cv. Finnish</strain>
    </source>
</reference>
<evidence type="ECO:0000313" key="2">
    <source>
        <dbReference type="Proteomes" id="UP000036987"/>
    </source>
</evidence>
<name>A0A0K9PNG0_ZOSMR</name>
<sequence length="101" mass="11902">MLLQFSTLVMQHGCIIIDSEVFHFIIQTLDNYPRLMLARIDICLCPILHCRFESVKLLLKMIHWRSQTFRASTLGENEIKILRNQLRKNWKGFLGSIDSCH</sequence>
<dbReference type="EMBL" id="LFYR01000728">
    <property type="protein sequence ID" value="KMZ70511.1"/>
    <property type="molecule type" value="Genomic_DNA"/>
</dbReference>
<proteinExistence type="predicted"/>
<dbReference type="AlphaFoldDB" id="A0A0K9PNG0"/>
<comment type="caution">
    <text evidence="1">The sequence shown here is derived from an EMBL/GenBank/DDBJ whole genome shotgun (WGS) entry which is preliminary data.</text>
</comment>
<protein>
    <submittedName>
        <fullName evidence="1">Uncharacterized protein</fullName>
    </submittedName>
</protein>
<keyword evidence="2" id="KW-1185">Reference proteome</keyword>
<dbReference type="Proteomes" id="UP000036987">
    <property type="component" value="Unassembled WGS sequence"/>
</dbReference>
<gene>
    <name evidence="1" type="ORF">ZOSMA_19G00970</name>
</gene>
<evidence type="ECO:0000313" key="1">
    <source>
        <dbReference type="EMBL" id="KMZ70511.1"/>
    </source>
</evidence>
<organism evidence="1 2">
    <name type="scientific">Zostera marina</name>
    <name type="common">Eelgrass</name>
    <dbReference type="NCBI Taxonomy" id="29655"/>
    <lineage>
        <taxon>Eukaryota</taxon>
        <taxon>Viridiplantae</taxon>
        <taxon>Streptophyta</taxon>
        <taxon>Embryophyta</taxon>
        <taxon>Tracheophyta</taxon>
        <taxon>Spermatophyta</taxon>
        <taxon>Magnoliopsida</taxon>
        <taxon>Liliopsida</taxon>
        <taxon>Zosteraceae</taxon>
        <taxon>Zostera</taxon>
    </lineage>
</organism>
<accession>A0A0K9PNG0</accession>